<dbReference type="EMBL" id="VWEQ01000010">
    <property type="protein sequence ID" value="KAA4752150.1"/>
    <property type="molecule type" value="Genomic_DNA"/>
</dbReference>
<organism evidence="1 3">
    <name type="scientific">Bacteroides fragilis</name>
    <dbReference type="NCBI Taxonomy" id="817"/>
    <lineage>
        <taxon>Bacteria</taxon>
        <taxon>Pseudomonadati</taxon>
        <taxon>Bacteroidota</taxon>
        <taxon>Bacteroidia</taxon>
        <taxon>Bacteroidales</taxon>
        <taxon>Bacteroidaceae</taxon>
        <taxon>Bacteroides</taxon>
    </lineage>
</organism>
<dbReference type="InterPro" id="IPR023296">
    <property type="entry name" value="Glyco_hydro_beta-prop_sf"/>
</dbReference>
<dbReference type="AlphaFoldDB" id="A0A5M5P5D5"/>
<evidence type="ECO:0008006" key="4">
    <source>
        <dbReference type="Google" id="ProtNLM"/>
    </source>
</evidence>
<proteinExistence type="predicted"/>
<evidence type="ECO:0000313" key="1">
    <source>
        <dbReference type="EMBL" id="KAA4752150.1"/>
    </source>
</evidence>
<reference evidence="1 3" key="1">
    <citation type="journal article" date="2019" name="Nat. Med.">
        <title>A library of human gut bacterial isolates paired with longitudinal multiomics data enables mechanistic microbiome research.</title>
        <authorList>
            <person name="Poyet M."/>
            <person name="Groussin M."/>
            <person name="Gibbons S.M."/>
            <person name="Avila-Pacheco J."/>
            <person name="Jiang X."/>
            <person name="Kearney S.M."/>
            <person name="Perrotta A.R."/>
            <person name="Berdy B."/>
            <person name="Zhao S."/>
            <person name="Lieberman T.D."/>
            <person name="Swanson P.K."/>
            <person name="Smith M."/>
            <person name="Roesemann S."/>
            <person name="Alexander J.E."/>
            <person name="Rich S.A."/>
            <person name="Livny J."/>
            <person name="Vlamakis H."/>
            <person name="Clish C."/>
            <person name="Bullock K."/>
            <person name="Deik A."/>
            <person name="Scott J."/>
            <person name="Pierce K.A."/>
            <person name="Xavier R.J."/>
            <person name="Alm E.J."/>
        </authorList>
    </citation>
    <scope>NUCLEOTIDE SEQUENCE [LARGE SCALE GENOMIC DNA]</scope>
    <source>
        <strain evidence="1 3">BIOML-A106</strain>
    </source>
</reference>
<name>A0A5M5P5D5_BACFG</name>
<dbReference type="Proteomes" id="UP001058403">
    <property type="component" value="Chromosome"/>
</dbReference>
<protein>
    <recommendedName>
        <fullName evidence="4">Glycosyl hydrolases 43 family protein</fullName>
    </recommendedName>
</protein>
<dbReference type="RefSeq" id="WP_005816558.1">
    <property type="nucleotide sequence ID" value="NZ_CAXSVT010000001.1"/>
</dbReference>
<dbReference type="Gene3D" id="2.115.10.20">
    <property type="entry name" value="Glycosyl hydrolase domain, family 43"/>
    <property type="match status" value="1"/>
</dbReference>
<dbReference type="SUPFAM" id="SSF75005">
    <property type="entry name" value="Arabinanase/levansucrase/invertase"/>
    <property type="match status" value="2"/>
</dbReference>
<sequence>MSISRDILSAYRKLQYKLYRRLEYGTMPPGELCTHTPFEEEINHGDVVHPCVRYVPEGYLGHKWWMVYTPYYAANDTIENPILCYADAEEPHAPKEWKVAYQVQKQPSKGYNSDPTLFYDGNKLYVMWRENLTDRCDSAGYVRATFGAEIKANGISEIFGPLVGTKDAEEDTEVSPTFMRDKDGSLVCYAMHLKFHSKIVMSLPSVVKRIVNIFIKAFDVLGIWSQQKSYGIAIWRSNSLFEQFTYERTVLFLNKNRLYRPWHLDLFDYNDKRYAIVQTNQCNADICLVESMDGINFNFLDAPLMTNRTCEKVGIYKPTGGIVNNIFYLYYTAQESSNRDLNKLYLTETIYSKIVQR</sequence>
<evidence type="ECO:0000313" key="3">
    <source>
        <dbReference type="Proteomes" id="UP000479773"/>
    </source>
</evidence>
<reference evidence="2" key="2">
    <citation type="submission" date="2022-08" db="EMBL/GenBank/DDBJ databases">
        <title>Genome Sequencing of Bacteroides fragilis Group Isolates with Nanopore Technology.</title>
        <authorList>
            <person name="Tisza M.J."/>
            <person name="Smith D."/>
            <person name="Dekker J.P."/>
        </authorList>
    </citation>
    <scope>NUCLEOTIDE SEQUENCE</scope>
    <source>
        <strain evidence="2">BFG-49</strain>
    </source>
</reference>
<dbReference type="EMBL" id="CP103070">
    <property type="protein sequence ID" value="UVO91836.1"/>
    <property type="molecule type" value="Genomic_DNA"/>
</dbReference>
<gene>
    <name evidence="1" type="ORF">F3B44_12350</name>
    <name evidence="2" type="ORF">NXW39_09780</name>
</gene>
<dbReference type="Proteomes" id="UP000479773">
    <property type="component" value="Unassembled WGS sequence"/>
</dbReference>
<evidence type="ECO:0000313" key="2">
    <source>
        <dbReference type="EMBL" id="UVO91836.1"/>
    </source>
</evidence>
<accession>A0A5M5P5D5</accession>